<dbReference type="AlphaFoldDB" id="A0A9P0AUY3"/>
<dbReference type="InterPro" id="IPR031959">
    <property type="entry name" value="DUF4779"/>
</dbReference>
<feature type="compositionally biased region" description="Basic and acidic residues" evidence="1">
    <location>
        <begin position="34"/>
        <end position="45"/>
    </location>
</feature>
<sequence length="241" mass="27237">MKIAFILFLVTWLTVISLADSVPQSLAATVHHTKSVEQAHGDHKNAQKHSTHKQTKKSGKMSQHDVDMAKKGEKLVEKQVKTEAEHGGKKIEHFAEAGHKSFKQLQEDSQHGAKFQEGKHHKKGNFKKGFREKYHKDELKKHDSFFSNSHKSGQYKIFGKKNQKHQSNSVAKKKGNNHKKSKSDETHGRSLKKLSGHNIDLKSGHQNEKTTKSHHERASKYAKKGGKKGGKQYKYIGVGPK</sequence>
<gene>
    <name evidence="3" type="ORF">MELIAE_LOCUS1731</name>
</gene>
<evidence type="ECO:0000256" key="2">
    <source>
        <dbReference type="SAM" id="SignalP"/>
    </source>
</evidence>
<feature type="region of interest" description="Disordered" evidence="1">
    <location>
        <begin position="33"/>
        <end position="67"/>
    </location>
</feature>
<feature type="compositionally biased region" description="Basic residues" evidence="1">
    <location>
        <begin position="46"/>
        <end position="59"/>
    </location>
</feature>
<feature type="compositionally biased region" description="Basic residues" evidence="1">
    <location>
        <begin position="171"/>
        <end position="181"/>
    </location>
</feature>
<dbReference type="EMBL" id="OV121132">
    <property type="protein sequence ID" value="CAH0547817.1"/>
    <property type="molecule type" value="Genomic_DNA"/>
</dbReference>
<organism evidence="3 4">
    <name type="scientific">Brassicogethes aeneus</name>
    <name type="common">Rape pollen beetle</name>
    <name type="synonym">Meligethes aeneus</name>
    <dbReference type="NCBI Taxonomy" id="1431903"/>
    <lineage>
        <taxon>Eukaryota</taxon>
        <taxon>Metazoa</taxon>
        <taxon>Ecdysozoa</taxon>
        <taxon>Arthropoda</taxon>
        <taxon>Hexapoda</taxon>
        <taxon>Insecta</taxon>
        <taxon>Pterygota</taxon>
        <taxon>Neoptera</taxon>
        <taxon>Endopterygota</taxon>
        <taxon>Coleoptera</taxon>
        <taxon>Polyphaga</taxon>
        <taxon>Cucujiformia</taxon>
        <taxon>Nitidulidae</taxon>
        <taxon>Meligethinae</taxon>
        <taxon>Brassicogethes</taxon>
    </lineage>
</organism>
<feature type="compositionally biased region" description="Basic residues" evidence="1">
    <location>
        <begin position="220"/>
        <end position="231"/>
    </location>
</feature>
<keyword evidence="4" id="KW-1185">Reference proteome</keyword>
<name>A0A9P0AUY3_BRAAE</name>
<feature type="signal peptide" evidence="2">
    <location>
        <begin position="1"/>
        <end position="19"/>
    </location>
</feature>
<dbReference type="Pfam" id="PF16009">
    <property type="entry name" value="DUF4779"/>
    <property type="match status" value="1"/>
</dbReference>
<reference evidence="3" key="1">
    <citation type="submission" date="2021-12" db="EMBL/GenBank/DDBJ databases">
        <authorList>
            <person name="King R."/>
        </authorList>
    </citation>
    <scope>NUCLEOTIDE SEQUENCE</scope>
</reference>
<feature type="compositionally biased region" description="Low complexity" evidence="1">
    <location>
        <begin position="232"/>
        <end position="241"/>
    </location>
</feature>
<dbReference type="OrthoDB" id="6771072at2759"/>
<feature type="compositionally biased region" description="Basic and acidic residues" evidence="1">
    <location>
        <begin position="103"/>
        <end position="118"/>
    </location>
</feature>
<evidence type="ECO:0000313" key="3">
    <source>
        <dbReference type="EMBL" id="CAH0547817.1"/>
    </source>
</evidence>
<feature type="compositionally biased region" description="Basic and acidic residues" evidence="1">
    <location>
        <begin position="199"/>
        <end position="219"/>
    </location>
</feature>
<accession>A0A9P0AUY3</accession>
<keyword evidence="2" id="KW-0732">Signal</keyword>
<feature type="region of interest" description="Disordered" evidence="1">
    <location>
        <begin position="141"/>
        <end position="241"/>
    </location>
</feature>
<dbReference type="Proteomes" id="UP001154078">
    <property type="component" value="Chromosome 1"/>
</dbReference>
<feature type="region of interest" description="Disordered" evidence="1">
    <location>
        <begin position="103"/>
        <end position="127"/>
    </location>
</feature>
<proteinExistence type="predicted"/>
<evidence type="ECO:0000256" key="1">
    <source>
        <dbReference type="SAM" id="MobiDB-lite"/>
    </source>
</evidence>
<protein>
    <submittedName>
        <fullName evidence="3">Uncharacterized protein</fullName>
    </submittedName>
</protein>
<evidence type="ECO:0000313" key="4">
    <source>
        <dbReference type="Proteomes" id="UP001154078"/>
    </source>
</evidence>
<feature type="chain" id="PRO_5040495931" evidence="2">
    <location>
        <begin position="20"/>
        <end position="241"/>
    </location>
</feature>